<proteinExistence type="predicted"/>
<dbReference type="PROSITE" id="PS50021">
    <property type="entry name" value="CH"/>
    <property type="match status" value="1"/>
</dbReference>
<dbReference type="SUPFAM" id="SSF47576">
    <property type="entry name" value="Calponin-homology domain, CH-domain"/>
    <property type="match status" value="1"/>
</dbReference>
<dbReference type="Proteomes" id="UP000024635">
    <property type="component" value="Unassembled WGS sequence"/>
</dbReference>
<dbReference type="SMART" id="SM00033">
    <property type="entry name" value="CH"/>
    <property type="match status" value="1"/>
</dbReference>
<dbReference type="PANTHER" id="PTHR47385:SF9">
    <property type="entry name" value="CALPONIN-HOMOLOGY (CH) DOMAIN-CONTAINING PROTEIN"/>
    <property type="match status" value="1"/>
</dbReference>
<dbReference type="PRINTS" id="PR00888">
    <property type="entry name" value="SM22CALPONIN"/>
</dbReference>
<comment type="caution">
    <text evidence="2">The sequence shown here is derived from an EMBL/GenBank/DDBJ whole genome shotgun (WGS) entry which is preliminary data.</text>
</comment>
<dbReference type="Pfam" id="PF00307">
    <property type="entry name" value="CH"/>
    <property type="match status" value="1"/>
</dbReference>
<feature type="domain" description="Calponin-homology (CH)" evidence="1">
    <location>
        <begin position="24"/>
        <end position="132"/>
    </location>
</feature>
<dbReference type="PANTHER" id="PTHR47385">
    <property type="entry name" value="CALPONIN"/>
    <property type="match status" value="1"/>
</dbReference>
<sequence>MASRTTAGGIGFAVRQKQDSKYNEDEGRLLLIWIKELSGENINTDGNRDNFLNLLKDGTLLCKAANGIEAGIIKKIQKPISNFACMENINAFVDAAKKNEQVHRRSLEAAHNANANNFDYLVRQLANCVGGSLVKVGWGSQGCEDVCIDESEANRSVVRSESPLKRRSNRLICSKPVICSQSASLSSPLAAS</sequence>
<name>A0A016VAQ6_9BILA</name>
<dbReference type="InterPro" id="IPR050606">
    <property type="entry name" value="Calponin-like"/>
</dbReference>
<dbReference type="STRING" id="53326.A0A016VAQ6"/>
<dbReference type="GO" id="GO:0051015">
    <property type="term" value="F:actin filament binding"/>
    <property type="evidence" value="ECO:0007669"/>
    <property type="project" value="TreeGrafter"/>
</dbReference>
<dbReference type="EMBL" id="JARK01001349">
    <property type="protein sequence ID" value="EYC24754.1"/>
    <property type="molecule type" value="Genomic_DNA"/>
</dbReference>
<dbReference type="InterPro" id="IPR001715">
    <property type="entry name" value="CH_dom"/>
</dbReference>
<dbReference type="AlphaFoldDB" id="A0A016VAQ6"/>
<evidence type="ECO:0000313" key="3">
    <source>
        <dbReference type="Proteomes" id="UP000024635"/>
    </source>
</evidence>
<reference evidence="3" key="1">
    <citation type="journal article" date="2015" name="Nat. Genet.">
        <title>The genome and transcriptome of the zoonotic hookworm Ancylostoma ceylanicum identify infection-specific gene families.</title>
        <authorList>
            <person name="Schwarz E.M."/>
            <person name="Hu Y."/>
            <person name="Antoshechkin I."/>
            <person name="Miller M.M."/>
            <person name="Sternberg P.W."/>
            <person name="Aroian R.V."/>
        </authorList>
    </citation>
    <scope>NUCLEOTIDE SEQUENCE</scope>
    <source>
        <strain evidence="3">HY135</strain>
    </source>
</reference>
<dbReference type="InterPro" id="IPR003096">
    <property type="entry name" value="SM22_calponin"/>
</dbReference>
<dbReference type="Gene3D" id="1.10.418.10">
    <property type="entry name" value="Calponin-like domain"/>
    <property type="match status" value="1"/>
</dbReference>
<evidence type="ECO:0000259" key="1">
    <source>
        <dbReference type="PROSITE" id="PS50021"/>
    </source>
</evidence>
<dbReference type="InterPro" id="IPR036872">
    <property type="entry name" value="CH_dom_sf"/>
</dbReference>
<evidence type="ECO:0000313" key="2">
    <source>
        <dbReference type="EMBL" id="EYC24754.1"/>
    </source>
</evidence>
<dbReference type="OrthoDB" id="21595at2759"/>
<protein>
    <recommendedName>
        <fullName evidence="1">Calponin-homology (CH) domain-containing protein</fullName>
    </recommendedName>
</protein>
<accession>A0A016VAQ6</accession>
<gene>
    <name evidence="2" type="primary">Acey_s0013.g2093</name>
    <name evidence="2" type="synonym">Acey-cpn-3</name>
    <name evidence="2" type="ORF">Y032_0013g2093</name>
</gene>
<dbReference type="GO" id="GO:0015629">
    <property type="term" value="C:actin cytoskeleton"/>
    <property type="evidence" value="ECO:0007669"/>
    <property type="project" value="TreeGrafter"/>
</dbReference>
<organism evidence="2 3">
    <name type="scientific">Ancylostoma ceylanicum</name>
    <dbReference type="NCBI Taxonomy" id="53326"/>
    <lineage>
        <taxon>Eukaryota</taxon>
        <taxon>Metazoa</taxon>
        <taxon>Ecdysozoa</taxon>
        <taxon>Nematoda</taxon>
        <taxon>Chromadorea</taxon>
        <taxon>Rhabditida</taxon>
        <taxon>Rhabditina</taxon>
        <taxon>Rhabditomorpha</taxon>
        <taxon>Strongyloidea</taxon>
        <taxon>Ancylostomatidae</taxon>
        <taxon>Ancylostomatinae</taxon>
        <taxon>Ancylostoma</taxon>
    </lineage>
</organism>
<keyword evidence="3" id="KW-1185">Reference proteome</keyword>
<dbReference type="GO" id="GO:0007015">
    <property type="term" value="P:actin filament organization"/>
    <property type="evidence" value="ECO:0007669"/>
    <property type="project" value="TreeGrafter"/>
</dbReference>